<evidence type="ECO:0000256" key="6">
    <source>
        <dbReference type="ARBA" id="ARBA00022777"/>
    </source>
</evidence>
<dbReference type="Pfam" id="PF21147">
    <property type="entry name" value="AMPK_alpha_AID"/>
    <property type="match status" value="1"/>
</dbReference>
<dbReference type="Gene3D" id="1.10.510.10">
    <property type="entry name" value="Transferase(Phosphotransferase) domain 1"/>
    <property type="match status" value="1"/>
</dbReference>
<feature type="domain" description="Protein kinase" evidence="13">
    <location>
        <begin position="85"/>
        <end position="337"/>
    </location>
</feature>
<evidence type="ECO:0000256" key="5">
    <source>
        <dbReference type="ARBA" id="ARBA00022741"/>
    </source>
</evidence>
<dbReference type="Gene3D" id="1.10.8.10">
    <property type="entry name" value="DNA helicase RuvA subunit, C-terminal domain"/>
    <property type="match status" value="1"/>
</dbReference>
<dbReference type="FunFam" id="1.10.510.10:FF:000079">
    <property type="entry name" value="Non-specific serine/threonine protein kinase"/>
    <property type="match status" value="1"/>
</dbReference>
<dbReference type="Gene3D" id="3.30.200.20">
    <property type="entry name" value="Phosphorylase Kinase, domain 1"/>
    <property type="match status" value="1"/>
</dbReference>
<dbReference type="GO" id="GO:0035556">
    <property type="term" value="P:intracellular signal transduction"/>
    <property type="evidence" value="ECO:0007669"/>
    <property type="project" value="TreeGrafter"/>
</dbReference>
<dbReference type="GO" id="GO:0004679">
    <property type="term" value="F:AMP-activated protein kinase activity"/>
    <property type="evidence" value="ECO:0007669"/>
    <property type="project" value="UniProtKB-ARBA"/>
</dbReference>
<dbReference type="GO" id="GO:0000049">
    <property type="term" value="F:tRNA binding"/>
    <property type="evidence" value="ECO:0007669"/>
    <property type="project" value="InterPro"/>
</dbReference>
<keyword evidence="7 11" id="KW-0067">ATP-binding</keyword>
<evidence type="ECO:0000256" key="3">
    <source>
        <dbReference type="ARBA" id="ARBA00022553"/>
    </source>
</evidence>
<dbReference type="InterPro" id="IPR032270">
    <property type="entry name" value="AMPK_C"/>
</dbReference>
<dbReference type="InterPro" id="IPR011009">
    <property type="entry name" value="Kinase-like_dom_sf"/>
</dbReference>
<feature type="region of interest" description="Disordered" evidence="12">
    <location>
        <begin position="557"/>
        <end position="577"/>
    </location>
</feature>
<evidence type="ECO:0000256" key="2">
    <source>
        <dbReference type="ARBA" id="ARBA00022527"/>
    </source>
</evidence>
<comment type="function">
    <text evidence="10">Plays a central role in 2-thiolation of mcm(5)S(2)U at tRNA wobble positions of tRNA(Lys), tRNA(Glu) and tRNA(Gln). May act by forming a heterodimer with NCS6/CTU1 that ligates sulfur from thiocarboxylated URM1 onto the uridine of tRNAs at wobble position.</text>
</comment>
<evidence type="ECO:0000256" key="8">
    <source>
        <dbReference type="ARBA" id="ARBA00047899"/>
    </source>
</evidence>
<dbReference type="GO" id="GO:0034227">
    <property type="term" value="P:tRNA thio-modification"/>
    <property type="evidence" value="ECO:0007669"/>
    <property type="project" value="UniProtKB-UniRule"/>
</dbReference>
<keyword evidence="2" id="KW-0723">Serine/threonine-protein kinase</keyword>
<dbReference type="GO" id="GO:0005737">
    <property type="term" value="C:cytoplasm"/>
    <property type="evidence" value="ECO:0007669"/>
    <property type="project" value="UniProtKB-SubCell"/>
</dbReference>
<evidence type="ECO:0000313" key="15">
    <source>
        <dbReference type="Proteomes" id="UP000218231"/>
    </source>
</evidence>
<dbReference type="CDD" id="cd12122">
    <property type="entry name" value="AMPKA_C"/>
    <property type="match status" value="1"/>
</dbReference>
<sequence length="979" mass="109360">MNFFEKDRDNENTTFDPELSAMQRHKSRSQPSGLDRVKSLTRKLSAKTRKERNRDTKDRDHMTTPSGPAEPKLTEAKPQIKIGHYLLKETLGVGTFGKVKVGVHAVTGYKVAVKILNRQKIKSLDVVGKIRREIQNLSLFRHPHIIKLYQVISTPTDIFMIMEYVSGGELFDYIVKHGRLKTPEARRFFQQIISGVDYCHRHMVVHRDLKPENLLLDEKNNVKIADFGLSNIMTDGDFLRTSCGSPNYAAPEVISGKLYAGPEVDVWSCGVILYALLCGTLPFDDEHVPSLFRKIKSGVFPIPDYLEASLVSLLTQMLQVDPMKRATIKDVINHEWFQKDLPIYLFPPINESEASIIDIEAVREVTERYNVPEEEVTAALLGDDPHHHLSIAYNLIVDNKRIADETAKLSIEEFYQVTPNKLQQHDSHRHPERIAPSISSKVTANLESTDASQQKPMAKRAKWHLGIRSQSRPEDIMHEVFKAMKNLDMEWKVLNPYHVIVRRRPDSSVPEPPRMSLQLYQVDARSYLLDFKSLVDEEAPGAGSACSSRHASLSLQTKPALMRGGGRNSSLSHSLSMDVSSPIQAAADVTPPPSPNGAKLSQMARINIEEKRGDIISEESRLKGVKCGKCHEEPAAHFSGAEPRCKPCFIHLAKSKFRTCLSKNRIFKGDEPKDAIVLYDGTASAAFLLHQIQDALNQTNFKRLVVEPTIAVLVSVCDESEISLILSRVSEIKNLLPDTVPWHIFHEAVGLLPNLEIDKNSEDMKCYGAEQIPRLIELLSSIKNSSYRTELHRIIRERAIFRISKTLGINKIMLPDNGDDLARLSLSLFALGRGAVTSSFSSVVDRRQAPSGITLIRPLRDLAASEIAIANRIGEYKSSELHFGKTLEDNSPPSSSSIQDLTSSLVSTLSSEGFTSTVTTVLGTMSKIHATSSKVTCKLCLLAIGKENMNSTTPNQFCLTCTALINDVSNLESLEPLFR</sequence>
<accession>A0A2A2JTF6</accession>
<dbReference type="Gene3D" id="3.40.50.620">
    <property type="entry name" value="HUPs"/>
    <property type="match status" value="1"/>
</dbReference>
<feature type="compositionally biased region" description="Basic and acidic residues" evidence="12">
    <location>
        <begin position="1"/>
        <end position="11"/>
    </location>
</feature>
<dbReference type="InterPro" id="IPR014729">
    <property type="entry name" value="Rossmann-like_a/b/a_fold"/>
</dbReference>
<comment type="similarity">
    <text evidence="10">Belongs to the CTU2/NCS2 family.</text>
</comment>
<dbReference type="EMBL" id="LIAE01010233">
    <property type="protein sequence ID" value="PAV64948.1"/>
    <property type="molecule type" value="Genomic_DNA"/>
</dbReference>
<evidence type="ECO:0000256" key="1">
    <source>
        <dbReference type="ARBA" id="ARBA00006234"/>
    </source>
</evidence>
<dbReference type="PROSITE" id="PS50011">
    <property type="entry name" value="PROTEIN_KINASE_DOM"/>
    <property type="match status" value="1"/>
</dbReference>
<dbReference type="AlphaFoldDB" id="A0A2A2JTF6"/>
<comment type="catalytic activity">
    <reaction evidence="9">
        <text>L-seryl-[protein] + ATP = O-phospho-L-seryl-[protein] + ADP + H(+)</text>
        <dbReference type="Rhea" id="RHEA:17989"/>
        <dbReference type="Rhea" id="RHEA-COMP:9863"/>
        <dbReference type="Rhea" id="RHEA-COMP:11604"/>
        <dbReference type="ChEBI" id="CHEBI:15378"/>
        <dbReference type="ChEBI" id="CHEBI:29999"/>
        <dbReference type="ChEBI" id="CHEBI:30616"/>
        <dbReference type="ChEBI" id="CHEBI:83421"/>
        <dbReference type="ChEBI" id="CHEBI:456216"/>
        <dbReference type="EC" id="2.7.11.1"/>
    </reaction>
</comment>
<evidence type="ECO:0000313" key="14">
    <source>
        <dbReference type="EMBL" id="PAV64948.1"/>
    </source>
</evidence>
<feature type="region of interest" description="Disordered" evidence="12">
    <location>
        <begin position="1"/>
        <end position="75"/>
    </location>
</feature>
<dbReference type="InterPro" id="IPR019407">
    <property type="entry name" value="CTU2"/>
</dbReference>
<comment type="similarity">
    <text evidence="1">Belongs to the protein kinase superfamily. CAMK Ser/Thr protein kinase family. SNF1 subfamily.</text>
</comment>
<dbReference type="UniPathway" id="UPA00988"/>
<feature type="compositionally biased region" description="Basic residues" evidence="12">
    <location>
        <begin position="39"/>
        <end position="51"/>
    </location>
</feature>
<dbReference type="Proteomes" id="UP000218231">
    <property type="component" value="Unassembled WGS sequence"/>
</dbReference>
<comment type="caution">
    <text evidence="14">The sequence shown here is derived from an EMBL/GenBank/DDBJ whole genome shotgun (WGS) entry which is preliminary data.</text>
</comment>
<dbReference type="InterPro" id="IPR049020">
    <property type="entry name" value="PRKAA1/2_AID"/>
</dbReference>
<dbReference type="InterPro" id="IPR028375">
    <property type="entry name" value="KA1/Ssp2_C"/>
</dbReference>
<name>A0A2A2JTF6_9BILA</name>
<dbReference type="InterPro" id="IPR000719">
    <property type="entry name" value="Prot_kinase_dom"/>
</dbReference>
<gene>
    <name evidence="14" type="ORF">WR25_10562</name>
</gene>
<evidence type="ECO:0000256" key="4">
    <source>
        <dbReference type="ARBA" id="ARBA00022679"/>
    </source>
</evidence>
<protein>
    <recommendedName>
        <fullName evidence="10">Cytoplasmic tRNA 2-thiolation protein 2</fullName>
    </recommendedName>
</protein>
<dbReference type="OrthoDB" id="193931at2759"/>
<evidence type="ECO:0000256" key="7">
    <source>
        <dbReference type="ARBA" id="ARBA00022840"/>
    </source>
</evidence>
<organism evidence="14 15">
    <name type="scientific">Diploscapter pachys</name>
    <dbReference type="NCBI Taxonomy" id="2018661"/>
    <lineage>
        <taxon>Eukaryota</taxon>
        <taxon>Metazoa</taxon>
        <taxon>Ecdysozoa</taxon>
        <taxon>Nematoda</taxon>
        <taxon>Chromadorea</taxon>
        <taxon>Rhabditida</taxon>
        <taxon>Rhabditina</taxon>
        <taxon>Rhabditomorpha</taxon>
        <taxon>Rhabditoidea</taxon>
        <taxon>Rhabditidae</taxon>
        <taxon>Diploscapter</taxon>
    </lineage>
</organism>
<comment type="pathway">
    <text evidence="10">tRNA modification; 5-methoxycarbonylmethyl-2-thiouridine-tRNA biosynthesis.</text>
</comment>
<dbReference type="CDD" id="cd14336">
    <property type="entry name" value="UBA_AID_AMPKalpha"/>
    <property type="match status" value="1"/>
</dbReference>
<dbReference type="HAMAP" id="MF_03054">
    <property type="entry name" value="CTU2"/>
    <property type="match status" value="1"/>
</dbReference>
<dbReference type="FunFam" id="1.10.8.10:FF:000055">
    <property type="entry name" value="Non-specific serine/threonine protein kinase"/>
    <property type="match status" value="1"/>
</dbReference>
<evidence type="ECO:0000256" key="11">
    <source>
        <dbReference type="PROSITE-ProRule" id="PRU10141"/>
    </source>
</evidence>
<dbReference type="SUPFAM" id="SSF103243">
    <property type="entry name" value="KA1-like"/>
    <property type="match status" value="1"/>
</dbReference>
<dbReference type="InterPro" id="IPR017441">
    <property type="entry name" value="Protein_kinase_ATP_BS"/>
</dbReference>
<keyword evidence="3" id="KW-0597">Phosphoprotein</keyword>
<dbReference type="InterPro" id="IPR008271">
    <property type="entry name" value="Ser/Thr_kinase_AS"/>
</dbReference>
<reference evidence="14 15" key="1">
    <citation type="journal article" date="2017" name="Curr. Biol.">
        <title>Genome architecture and evolution of a unichromosomal asexual nematode.</title>
        <authorList>
            <person name="Fradin H."/>
            <person name="Zegar C."/>
            <person name="Gutwein M."/>
            <person name="Lucas J."/>
            <person name="Kovtun M."/>
            <person name="Corcoran D."/>
            <person name="Baugh L.R."/>
            <person name="Kiontke K."/>
            <person name="Gunsalus K."/>
            <person name="Fitch D.H."/>
            <person name="Piano F."/>
        </authorList>
    </citation>
    <scope>NUCLEOTIDE SEQUENCE [LARGE SCALE GENOMIC DNA]</scope>
    <source>
        <strain evidence="14">PF1309</strain>
    </source>
</reference>
<dbReference type="GO" id="GO:0016779">
    <property type="term" value="F:nucleotidyltransferase activity"/>
    <property type="evidence" value="ECO:0007669"/>
    <property type="project" value="UniProtKB-UniRule"/>
</dbReference>
<evidence type="ECO:0000259" key="13">
    <source>
        <dbReference type="PROSITE" id="PS50011"/>
    </source>
</evidence>
<dbReference type="GO" id="GO:0032447">
    <property type="term" value="P:protein urmylation"/>
    <property type="evidence" value="ECO:0007669"/>
    <property type="project" value="UniProtKB-UniRule"/>
</dbReference>
<dbReference type="Gene3D" id="3.30.310.80">
    <property type="entry name" value="Kinase associated domain 1, KA1"/>
    <property type="match status" value="1"/>
</dbReference>
<dbReference type="PROSITE" id="PS00108">
    <property type="entry name" value="PROTEIN_KINASE_ST"/>
    <property type="match status" value="1"/>
</dbReference>
<feature type="binding site" evidence="11">
    <location>
        <position position="114"/>
    </location>
    <ligand>
        <name>ATP</name>
        <dbReference type="ChEBI" id="CHEBI:30616"/>
    </ligand>
</feature>
<keyword evidence="5 11" id="KW-0547">Nucleotide-binding</keyword>
<comment type="subcellular location">
    <subcellularLocation>
        <location evidence="10">Cytoplasm</location>
    </subcellularLocation>
</comment>
<evidence type="ECO:0000256" key="10">
    <source>
        <dbReference type="HAMAP-Rule" id="MF_03054"/>
    </source>
</evidence>
<keyword evidence="4" id="KW-0808">Transferase</keyword>
<dbReference type="GO" id="GO:0005524">
    <property type="term" value="F:ATP binding"/>
    <property type="evidence" value="ECO:0007669"/>
    <property type="project" value="UniProtKB-UniRule"/>
</dbReference>
<keyword evidence="10" id="KW-0963">Cytoplasm</keyword>
<feature type="compositionally biased region" description="Basic and acidic residues" evidence="12">
    <location>
        <begin position="52"/>
        <end position="62"/>
    </location>
</feature>
<comment type="catalytic activity">
    <reaction evidence="8">
        <text>L-threonyl-[protein] + ATP = O-phospho-L-threonyl-[protein] + ADP + H(+)</text>
        <dbReference type="Rhea" id="RHEA:46608"/>
        <dbReference type="Rhea" id="RHEA-COMP:11060"/>
        <dbReference type="Rhea" id="RHEA-COMP:11605"/>
        <dbReference type="ChEBI" id="CHEBI:15378"/>
        <dbReference type="ChEBI" id="CHEBI:30013"/>
        <dbReference type="ChEBI" id="CHEBI:30616"/>
        <dbReference type="ChEBI" id="CHEBI:61977"/>
        <dbReference type="ChEBI" id="CHEBI:456216"/>
        <dbReference type="EC" id="2.7.11.1"/>
    </reaction>
</comment>
<dbReference type="GO" id="GO:0002098">
    <property type="term" value="P:tRNA wobble uridine modification"/>
    <property type="evidence" value="ECO:0007669"/>
    <property type="project" value="UniProtKB-UniRule"/>
</dbReference>
<dbReference type="Pfam" id="PF16579">
    <property type="entry name" value="AdenylateSensor"/>
    <property type="match status" value="1"/>
</dbReference>
<keyword evidence="15" id="KW-1185">Reference proteome</keyword>
<dbReference type="GO" id="GO:0043050">
    <property type="term" value="P:nematode pharyngeal pumping"/>
    <property type="evidence" value="ECO:0007669"/>
    <property type="project" value="UniProtKB-ARBA"/>
</dbReference>
<dbReference type="PANTHER" id="PTHR24346:SF110">
    <property type="entry name" value="NON-SPECIFIC SERINE_THREONINE PROTEIN KINASE"/>
    <property type="match status" value="1"/>
</dbReference>
<evidence type="ECO:0000256" key="12">
    <source>
        <dbReference type="SAM" id="MobiDB-lite"/>
    </source>
</evidence>
<evidence type="ECO:0000256" key="9">
    <source>
        <dbReference type="ARBA" id="ARBA00048679"/>
    </source>
</evidence>
<dbReference type="GO" id="GO:0120025">
    <property type="term" value="C:plasma membrane bounded cell projection"/>
    <property type="evidence" value="ECO:0007669"/>
    <property type="project" value="UniProtKB-ARBA"/>
</dbReference>
<proteinExistence type="inferred from homology"/>
<dbReference type="STRING" id="2018661.A0A2A2JTF6"/>
<keyword evidence="6" id="KW-0418">Kinase</keyword>
<dbReference type="FunFam" id="3.30.200.20:FF:000136">
    <property type="entry name" value="Non-specific serine/threonine protein kinase"/>
    <property type="match status" value="1"/>
</dbReference>
<dbReference type="SMART" id="SM00220">
    <property type="entry name" value="S_TKc"/>
    <property type="match status" value="1"/>
</dbReference>
<keyword evidence="10" id="KW-0819">tRNA processing</keyword>
<dbReference type="Pfam" id="PF00069">
    <property type="entry name" value="Pkinase"/>
    <property type="match status" value="1"/>
</dbReference>
<dbReference type="PANTHER" id="PTHR24346">
    <property type="entry name" value="MAP/MICROTUBULE AFFINITY-REGULATING KINASE"/>
    <property type="match status" value="1"/>
</dbReference>
<dbReference type="CDD" id="cd14079">
    <property type="entry name" value="STKc_AMPK_alpha"/>
    <property type="match status" value="1"/>
</dbReference>
<dbReference type="PROSITE" id="PS00107">
    <property type="entry name" value="PROTEIN_KINASE_ATP"/>
    <property type="match status" value="1"/>
</dbReference>
<dbReference type="SUPFAM" id="SSF56112">
    <property type="entry name" value="Protein kinase-like (PK-like)"/>
    <property type="match status" value="1"/>
</dbReference>